<reference evidence="2" key="2">
    <citation type="journal article" date="2023" name="IMA Fungus">
        <title>Comparative genomic study of the Penicillium genus elucidates a diverse pangenome and 15 lateral gene transfer events.</title>
        <authorList>
            <person name="Petersen C."/>
            <person name="Sorensen T."/>
            <person name="Nielsen M.R."/>
            <person name="Sondergaard T.E."/>
            <person name="Sorensen J.L."/>
            <person name="Fitzpatrick D.A."/>
            <person name="Frisvad J.C."/>
            <person name="Nielsen K.L."/>
        </authorList>
    </citation>
    <scope>NUCLEOTIDE SEQUENCE</scope>
    <source>
        <strain evidence="2">IBT 15544</strain>
    </source>
</reference>
<proteinExistence type="predicted"/>
<comment type="caution">
    <text evidence="2">The sequence shown here is derived from an EMBL/GenBank/DDBJ whole genome shotgun (WGS) entry which is preliminary data.</text>
</comment>
<gene>
    <name evidence="2" type="ORF">N7498_008156</name>
</gene>
<feature type="transmembrane region" description="Helical" evidence="1">
    <location>
        <begin position="271"/>
        <end position="292"/>
    </location>
</feature>
<organism evidence="2 3">
    <name type="scientific">Penicillium cinerascens</name>
    <dbReference type="NCBI Taxonomy" id="70096"/>
    <lineage>
        <taxon>Eukaryota</taxon>
        <taxon>Fungi</taxon>
        <taxon>Dikarya</taxon>
        <taxon>Ascomycota</taxon>
        <taxon>Pezizomycotina</taxon>
        <taxon>Eurotiomycetes</taxon>
        <taxon>Eurotiomycetidae</taxon>
        <taxon>Eurotiales</taxon>
        <taxon>Aspergillaceae</taxon>
        <taxon>Penicillium</taxon>
    </lineage>
</organism>
<evidence type="ECO:0000313" key="2">
    <source>
        <dbReference type="EMBL" id="KAJ5194718.1"/>
    </source>
</evidence>
<reference evidence="2" key="1">
    <citation type="submission" date="2022-12" db="EMBL/GenBank/DDBJ databases">
        <authorList>
            <person name="Petersen C."/>
        </authorList>
    </citation>
    <scope>NUCLEOTIDE SEQUENCE</scope>
    <source>
        <strain evidence="2">IBT 15544</strain>
    </source>
</reference>
<dbReference type="Proteomes" id="UP001150904">
    <property type="component" value="Unassembled WGS sequence"/>
</dbReference>
<dbReference type="AlphaFoldDB" id="A0A9W9JDB5"/>
<feature type="transmembrane region" description="Helical" evidence="1">
    <location>
        <begin position="228"/>
        <end position="251"/>
    </location>
</feature>
<keyword evidence="1" id="KW-1133">Transmembrane helix</keyword>
<name>A0A9W9JDB5_9EURO</name>
<sequence>MSPSHGLFARYNRYFNGPSVWNDKVTLSTDSLYETKSLYIVGFSFDVLTLAALICGVVWACLIRNHRGALKGVLPSLIAWLVAMILTIIEESLHLADAVVTQYYVMGLFLNVFFFLLSQCLLIFVFYNVIHKLLDRLTDTGKPYAAVVIIHWIVLALAVALAIATWALYVVFEVNMIQNSYGFDVSGIYSNIQSAQVIFYWVISVEMLAWSIFATVKAGSHRFVSKMPAIAFIIGSVFWFALNMMWAVVYIRYIIPDSLFFPRYLSAVESVGQFLFCVGIYVGVLLCCMNWSKVGDKPSGPMQHGPVPVGYPTYPAYQTYPQFSQNPQQYPPYMQQPYQQPYQQTY</sequence>
<feature type="transmembrane region" description="Helical" evidence="1">
    <location>
        <begin position="198"/>
        <end position="216"/>
    </location>
</feature>
<feature type="transmembrane region" description="Helical" evidence="1">
    <location>
        <begin position="69"/>
        <end position="89"/>
    </location>
</feature>
<protein>
    <submittedName>
        <fullName evidence="2">Uncharacterized protein</fullName>
    </submittedName>
</protein>
<feature type="transmembrane region" description="Helical" evidence="1">
    <location>
        <begin position="148"/>
        <end position="172"/>
    </location>
</feature>
<dbReference type="GeneID" id="83182519"/>
<keyword evidence="1" id="KW-0812">Transmembrane</keyword>
<dbReference type="RefSeq" id="XP_058305206.1">
    <property type="nucleotide sequence ID" value="XM_058455218.1"/>
</dbReference>
<feature type="transmembrane region" description="Helical" evidence="1">
    <location>
        <begin position="101"/>
        <end position="127"/>
    </location>
</feature>
<feature type="transmembrane region" description="Helical" evidence="1">
    <location>
        <begin position="38"/>
        <end position="62"/>
    </location>
</feature>
<keyword evidence="1" id="KW-0472">Membrane</keyword>
<dbReference type="EMBL" id="JAPQKR010000015">
    <property type="protein sequence ID" value="KAJ5194718.1"/>
    <property type="molecule type" value="Genomic_DNA"/>
</dbReference>
<evidence type="ECO:0000313" key="3">
    <source>
        <dbReference type="Proteomes" id="UP001150904"/>
    </source>
</evidence>
<evidence type="ECO:0000256" key="1">
    <source>
        <dbReference type="SAM" id="Phobius"/>
    </source>
</evidence>
<keyword evidence="3" id="KW-1185">Reference proteome</keyword>
<accession>A0A9W9JDB5</accession>
<dbReference type="OrthoDB" id="4504921at2759"/>